<dbReference type="InterPro" id="IPR051448">
    <property type="entry name" value="CdaR-like_regulators"/>
</dbReference>
<feature type="domain" description="GAF" evidence="2">
    <location>
        <begin position="42"/>
        <end position="193"/>
    </location>
</feature>
<dbReference type="InterPro" id="IPR042070">
    <property type="entry name" value="PucR_C-HTH_sf"/>
</dbReference>
<dbReference type="EMBL" id="VBSB01000001">
    <property type="protein sequence ID" value="NTY58059.1"/>
    <property type="molecule type" value="Genomic_DNA"/>
</dbReference>
<dbReference type="InterPro" id="IPR003018">
    <property type="entry name" value="GAF"/>
</dbReference>
<dbReference type="InterPro" id="IPR029016">
    <property type="entry name" value="GAF-like_dom_sf"/>
</dbReference>
<dbReference type="PANTHER" id="PTHR33744">
    <property type="entry name" value="CARBOHYDRATE DIACID REGULATOR"/>
    <property type="match status" value="1"/>
</dbReference>
<evidence type="ECO:0000256" key="1">
    <source>
        <dbReference type="ARBA" id="ARBA00006754"/>
    </source>
</evidence>
<comment type="caution">
    <text evidence="3">The sequence shown here is derived from an EMBL/GenBank/DDBJ whole genome shotgun (WGS) entry which is preliminary data.</text>
</comment>
<accession>A0ABX2JK80</accession>
<dbReference type="Gene3D" id="1.10.10.2840">
    <property type="entry name" value="PucR C-terminal helix-turn-helix domain"/>
    <property type="match status" value="1"/>
</dbReference>
<dbReference type="SUPFAM" id="SSF55781">
    <property type="entry name" value="GAF domain-like"/>
    <property type="match status" value="1"/>
</dbReference>
<evidence type="ECO:0000313" key="3">
    <source>
        <dbReference type="EMBL" id="NTY58059.1"/>
    </source>
</evidence>
<protein>
    <submittedName>
        <fullName evidence="3">GAF domain-containing protein</fullName>
    </submittedName>
</protein>
<dbReference type="PANTHER" id="PTHR33744:SF1">
    <property type="entry name" value="DNA-BINDING TRANSCRIPTIONAL ACTIVATOR ADER"/>
    <property type="match status" value="1"/>
</dbReference>
<organism evidence="3 4">
    <name type="scientific">Mycolicibacterium sphagni</name>
    <dbReference type="NCBI Taxonomy" id="1786"/>
    <lineage>
        <taxon>Bacteria</taxon>
        <taxon>Bacillati</taxon>
        <taxon>Actinomycetota</taxon>
        <taxon>Actinomycetes</taxon>
        <taxon>Mycobacteriales</taxon>
        <taxon>Mycobacteriaceae</taxon>
        <taxon>Mycolicibacterium</taxon>
    </lineage>
</organism>
<proteinExistence type="inferred from homology"/>
<reference evidence="3 4" key="1">
    <citation type="submission" date="2019-05" db="EMBL/GenBank/DDBJ databases">
        <title>Mycolicibacterium sphagni ENV482 genome assembly.</title>
        <authorList>
            <person name="Chen W."/>
            <person name="Faulkner N.W."/>
            <person name="Hyman M.R."/>
        </authorList>
    </citation>
    <scope>NUCLEOTIDE SEQUENCE [LARGE SCALE GENOMIC DNA]</scope>
    <source>
        <strain evidence="3 4">ENV482</strain>
    </source>
</reference>
<dbReference type="Pfam" id="PF17853">
    <property type="entry name" value="GGDEF_2"/>
    <property type="match status" value="1"/>
</dbReference>
<dbReference type="Pfam" id="PF13556">
    <property type="entry name" value="HTH_30"/>
    <property type="match status" value="1"/>
</dbReference>
<dbReference type="Gene3D" id="3.30.450.40">
    <property type="match status" value="1"/>
</dbReference>
<comment type="similarity">
    <text evidence="1">Belongs to the CdaR family.</text>
</comment>
<gene>
    <name evidence="3" type="ORF">FEG63_00660</name>
</gene>
<dbReference type="InterPro" id="IPR041522">
    <property type="entry name" value="CdaR_GGDEF"/>
</dbReference>
<dbReference type="InterPro" id="IPR025736">
    <property type="entry name" value="PucR_C-HTH_dom"/>
</dbReference>
<keyword evidence="4" id="KW-1185">Reference proteome</keyword>
<sequence length="595" mass="64006">MTSSDTVEVGEPMHVPVSTVPSTHDVRRALRECAEDLTSVRDRGVVLQAILRRARTLLDADMAYLSVNDLERGETCIEEAVGVQTDAYRSIRMPLGTGILGAVAAGNAPVQTSDYLTDPNMNHLPGIDEIVRGEGVRSILGAPIRVGGRVVAALLVACRRRCTFSEQAVAALVDIAAEAGVAFEHLRIRREVTGLRKALSQTVSSTERRQHELESLLLLDDRLTAALRGATALVSIVDVLGEFLGAPVSIHDPDGNLVVGQAITADGWLCTPEVRMSVTISHREQGPVVVKSGGAPLLVMAVSTGEEHLATMVTKDRRGRREIIARASVFVSTAFLFERTLEASFNREQFELIELLMNMRERTEAALQLRLQSYGFSKGEALEVHVCEGTASVQQSSTVAAIKTATTGIPAVVAVHAGHICVLFPATESHERGTAIADALKAAGQTVLVGSAKASCVAGVRAAHDEARAVVSAMRALGRTHGSSDVIDLGLAGAISGARDQKWVARVIDRFLGPLISYDQDRHTQLCETAWHYFENGGHLARTAAALHVHMSTVRQRIDRIDTILGESWRRAPSSLDTHLALRLCRLRAGDDAID</sequence>
<dbReference type="SMART" id="SM00065">
    <property type="entry name" value="GAF"/>
    <property type="match status" value="1"/>
</dbReference>
<name>A0ABX2JK80_9MYCO</name>
<evidence type="ECO:0000259" key="2">
    <source>
        <dbReference type="SMART" id="SM00065"/>
    </source>
</evidence>
<evidence type="ECO:0000313" key="4">
    <source>
        <dbReference type="Proteomes" id="UP000708347"/>
    </source>
</evidence>
<dbReference type="Pfam" id="PF01590">
    <property type="entry name" value="GAF"/>
    <property type="match status" value="1"/>
</dbReference>
<dbReference type="Proteomes" id="UP000708347">
    <property type="component" value="Unassembled WGS sequence"/>
</dbReference>